<reference evidence="2" key="1">
    <citation type="submission" date="2014-11" db="EMBL/GenBank/DDBJ databases">
        <authorList>
            <person name="Otto D Thomas"/>
            <person name="Naeem Raeece"/>
        </authorList>
    </citation>
    <scope>NUCLEOTIDE SEQUENCE</scope>
</reference>
<dbReference type="AlphaFoldDB" id="A0A0G4HWB1"/>
<sequence>MGSAGSRSQPEGNLGSVGPTMSVTFEFRKYPPIVERRGKFAGLYVKPGKYKRPADGSPAFDKDSFKVKQTGQWSISGEDVYCGAYAKASEMVPKLEMLRDFNRMEMFELTVDGEKCEMGLSCEDAAARKAKITCVFGMRLVHCADPECPQSDDDGGEEGEDGKIFR</sequence>
<protein>
    <submittedName>
        <fullName evidence="2">Uncharacterized protein</fullName>
    </submittedName>
</protein>
<evidence type="ECO:0000256" key="1">
    <source>
        <dbReference type="SAM" id="MobiDB-lite"/>
    </source>
</evidence>
<feature type="region of interest" description="Disordered" evidence="1">
    <location>
        <begin position="147"/>
        <end position="166"/>
    </location>
</feature>
<evidence type="ECO:0000313" key="2">
    <source>
        <dbReference type="EMBL" id="CEM48769.1"/>
    </source>
</evidence>
<organism evidence="2">
    <name type="scientific">Chromera velia CCMP2878</name>
    <dbReference type="NCBI Taxonomy" id="1169474"/>
    <lineage>
        <taxon>Eukaryota</taxon>
        <taxon>Sar</taxon>
        <taxon>Alveolata</taxon>
        <taxon>Colpodellida</taxon>
        <taxon>Chromeraceae</taxon>
        <taxon>Chromera</taxon>
    </lineage>
</organism>
<dbReference type="VEuPathDB" id="CryptoDB:Cvel_9013"/>
<dbReference type="EMBL" id="CDMZ01004139">
    <property type="protein sequence ID" value="CEM48769.1"/>
    <property type="molecule type" value="Genomic_DNA"/>
</dbReference>
<accession>A0A0G4HWB1</accession>
<gene>
    <name evidence="2" type="ORF">Cvel_9013</name>
</gene>
<name>A0A0G4HWB1_9ALVE</name>
<proteinExistence type="predicted"/>
<feature type="compositionally biased region" description="Acidic residues" evidence="1">
    <location>
        <begin position="150"/>
        <end position="160"/>
    </location>
</feature>